<evidence type="ECO:0000256" key="11">
    <source>
        <dbReference type="SAM" id="MobiDB-lite"/>
    </source>
</evidence>
<dbReference type="SUPFAM" id="SSF47446">
    <property type="entry name" value="Signal peptide-binding domain"/>
    <property type="match status" value="1"/>
</dbReference>
<comment type="domain">
    <text evidence="10">Composed of three domains: the N-terminal N domain, which is responsible for interactions with the ribosome, the central G domain, which binds GTP, and the C-terminal M domain, which binds the RNA and the signal sequence of the RNC.</text>
</comment>
<dbReference type="GeneID" id="78287276"/>
<dbReference type="Pfam" id="PF02978">
    <property type="entry name" value="SRP_SPB"/>
    <property type="match status" value="1"/>
</dbReference>
<keyword evidence="6 10" id="KW-0342">GTP-binding</keyword>
<keyword evidence="7 10" id="KW-0733">Signal recognition particle</keyword>
<sequence length="463" mass="51499">MAFDSLSERLQGTLKKVSGQGRLTEKNMEEMLTEIRLALLEADVNFQVVKEFIASTKEKALGQDVLGSLKPGQVVVKIVHDELVELLGTSVATIDYDKKPTVIMMVGLQGSGKTTTAGKIANLISKKHAKKPLLVAADIYRPAAVDQLKTLGEQLNVPVYEKGTSQSAESIVEEAMRFARENNNDVIIIDTAGRLHIDEPLMKELSNIKQIAHPHEILLVVDALTGQDIVNVASSFNEQLSITGAVLTKLDGDSRGGGALSIRHITHVPIKFIGTGEKLDAIDLFYPDRMADRILGMGDVVSLVEKVQDVYDEKDTMKTYKRMQSGQFGLDDMLSQMQQLRKLGPLSGILKMIPGMPKIPKLNDEDSDRKLKETESIIFSMTKEERRDPSIINLARKERIAKGCGKDIAAINRLLKQFEESKKMMKMLGNFDPEIGMPTQKPKNNKSFDPNRKKVRHKKKKKK</sequence>
<dbReference type="PANTHER" id="PTHR11564">
    <property type="entry name" value="SIGNAL RECOGNITION PARTICLE 54K PROTEIN SRP54"/>
    <property type="match status" value="1"/>
</dbReference>
<dbReference type="AlphaFoldDB" id="A0A1I0BQZ8"/>
<evidence type="ECO:0000256" key="6">
    <source>
        <dbReference type="ARBA" id="ARBA00023134"/>
    </source>
</evidence>
<dbReference type="GO" id="GO:0048500">
    <property type="term" value="C:signal recognition particle"/>
    <property type="evidence" value="ECO:0007669"/>
    <property type="project" value="UniProtKB-UniRule"/>
</dbReference>
<dbReference type="FunFam" id="3.40.50.300:FF:000022">
    <property type="entry name" value="Signal recognition particle 54 kDa subunit"/>
    <property type="match status" value="1"/>
</dbReference>
<dbReference type="GO" id="GO:0003924">
    <property type="term" value="F:GTPase activity"/>
    <property type="evidence" value="ECO:0007669"/>
    <property type="project" value="UniProtKB-UniRule"/>
</dbReference>
<dbReference type="Gene3D" id="1.20.120.140">
    <property type="entry name" value="Signal recognition particle SRP54, nucleotide-binding domain"/>
    <property type="match status" value="1"/>
</dbReference>
<dbReference type="RefSeq" id="WP_092351640.1">
    <property type="nucleotide sequence ID" value="NZ_FOIN01000001.1"/>
</dbReference>
<dbReference type="EC" id="3.6.5.4" evidence="10"/>
<feature type="region of interest" description="Disordered" evidence="11">
    <location>
        <begin position="430"/>
        <end position="463"/>
    </location>
</feature>
<comment type="subcellular location">
    <subcellularLocation>
        <location evidence="10">Cytoplasm</location>
    </subcellularLocation>
    <text evidence="10">The SRP-RNC complex is targeted to the cytoplasmic membrane.</text>
</comment>
<dbReference type="InterPro" id="IPR000897">
    <property type="entry name" value="SRP54_GTPase_dom"/>
</dbReference>
<comment type="function">
    <text evidence="10">Involved in targeting and insertion of nascent membrane proteins into the cytoplasmic membrane. Binds to the hydrophobic signal sequence of the ribosome-nascent chain (RNC) as it emerges from the ribosomes. The SRP-RNC complex is then targeted to the cytoplasmic membrane where it interacts with the SRP receptor FtsY.</text>
</comment>
<evidence type="ECO:0000256" key="9">
    <source>
        <dbReference type="ARBA" id="ARBA00048027"/>
    </source>
</evidence>
<dbReference type="PROSITE" id="PS00300">
    <property type="entry name" value="SRP54"/>
    <property type="match status" value="1"/>
</dbReference>
<feature type="binding site" evidence="10">
    <location>
        <begin position="107"/>
        <end position="114"/>
    </location>
    <ligand>
        <name>GTP</name>
        <dbReference type="ChEBI" id="CHEBI:37565"/>
    </ligand>
</feature>
<evidence type="ECO:0000259" key="12">
    <source>
        <dbReference type="PROSITE" id="PS00300"/>
    </source>
</evidence>
<keyword evidence="2 10" id="KW-0963">Cytoplasm</keyword>
<keyword evidence="8 10" id="KW-0687">Ribonucleoprotein</keyword>
<dbReference type="GO" id="GO:0005525">
    <property type="term" value="F:GTP binding"/>
    <property type="evidence" value="ECO:0007669"/>
    <property type="project" value="UniProtKB-UniRule"/>
</dbReference>
<dbReference type="NCBIfam" id="TIGR00959">
    <property type="entry name" value="ffh"/>
    <property type="match status" value="1"/>
</dbReference>
<reference evidence="14" key="1">
    <citation type="submission" date="2016-10" db="EMBL/GenBank/DDBJ databases">
        <authorList>
            <person name="Varghese N."/>
            <person name="Submissions S."/>
        </authorList>
    </citation>
    <scope>NUCLEOTIDE SEQUENCE [LARGE SCALE GENOMIC DNA]</scope>
    <source>
        <strain evidence="14">DSM 1551</strain>
    </source>
</reference>
<dbReference type="SMART" id="SM00963">
    <property type="entry name" value="SRP54_N"/>
    <property type="match status" value="1"/>
</dbReference>
<dbReference type="InterPro" id="IPR004125">
    <property type="entry name" value="Signal_recog_particle_SRP54_M"/>
</dbReference>
<evidence type="ECO:0000313" key="13">
    <source>
        <dbReference type="EMBL" id="SET09430.1"/>
    </source>
</evidence>
<dbReference type="Gene3D" id="3.40.50.300">
    <property type="entry name" value="P-loop containing nucleotide triphosphate hydrolases"/>
    <property type="match status" value="1"/>
</dbReference>
<keyword evidence="5 10" id="KW-0694">RNA-binding</keyword>
<evidence type="ECO:0000256" key="7">
    <source>
        <dbReference type="ARBA" id="ARBA00023135"/>
    </source>
</evidence>
<dbReference type="Proteomes" id="UP000198558">
    <property type="component" value="Unassembled WGS sequence"/>
</dbReference>
<evidence type="ECO:0000256" key="8">
    <source>
        <dbReference type="ARBA" id="ARBA00023274"/>
    </source>
</evidence>
<dbReference type="Gene3D" id="1.10.260.30">
    <property type="entry name" value="Signal recognition particle, SRP54 subunit, M-domain"/>
    <property type="match status" value="1"/>
</dbReference>
<keyword evidence="14" id="KW-1185">Reference proteome</keyword>
<evidence type="ECO:0000256" key="3">
    <source>
        <dbReference type="ARBA" id="ARBA00022741"/>
    </source>
</evidence>
<dbReference type="InterPro" id="IPR036225">
    <property type="entry name" value="SRP/SRP_N"/>
</dbReference>
<evidence type="ECO:0000256" key="1">
    <source>
        <dbReference type="ARBA" id="ARBA00005450"/>
    </source>
</evidence>
<feature type="compositionally biased region" description="Basic residues" evidence="11">
    <location>
        <begin position="453"/>
        <end position="463"/>
    </location>
</feature>
<evidence type="ECO:0000256" key="4">
    <source>
        <dbReference type="ARBA" id="ARBA00022801"/>
    </source>
</evidence>
<evidence type="ECO:0000256" key="10">
    <source>
        <dbReference type="HAMAP-Rule" id="MF_00306"/>
    </source>
</evidence>
<dbReference type="GO" id="GO:0008312">
    <property type="term" value="F:7S RNA binding"/>
    <property type="evidence" value="ECO:0007669"/>
    <property type="project" value="InterPro"/>
</dbReference>
<dbReference type="InterPro" id="IPR027417">
    <property type="entry name" value="P-loop_NTPase"/>
</dbReference>
<dbReference type="InterPro" id="IPR036891">
    <property type="entry name" value="Signal_recog_part_SRP54_M_sf"/>
</dbReference>
<evidence type="ECO:0000313" key="14">
    <source>
        <dbReference type="Proteomes" id="UP000198558"/>
    </source>
</evidence>
<dbReference type="InterPro" id="IPR003593">
    <property type="entry name" value="AAA+_ATPase"/>
</dbReference>
<dbReference type="SUPFAM" id="SSF52540">
    <property type="entry name" value="P-loop containing nucleoside triphosphate hydrolases"/>
    <property type="match status" value="1"/>
</dbReference>
<organism evidence="13 14">
    <name type="scientific">Thomasclavelia cocleata</name>
    <dbReference type="NCBI Taxonomy" id="69824"/>
    <lineage>
        <taxon>Bacteria</taxon>
        <taxon>Bacillati</taxon>
        <taxon>Bacillota</taxon>
        <taxon>Erysipelotrichia</taxon>
        <taxon>Erysipelotrichales</taxon>
        <taxon>Coprobacillaceae</taxon>
        <taxon>Thomasclavelia</taxon>
    </lineage>
</organism>
<dbReference type="InterPro" id="IPR022941">
    <property type="entry name" value="SRP54"/>
</dbReference>
<dbReference type="PANTHER" id="PTHR11564:SF5">
    <property type="entry name" value="SIGNAL RECOGNITION PARTICLE SUBUNIT SRP54"/>
    <property type="match status" value="1"/>
</dbReference>
<comment type="similarity">
    <text evidence="1 10">Belongs to the GTP-binding SRP family. SRP54 subfamily.</text>
</comment>
<gene>
    <name evidence="10" type="primary">ffh</name>
    <name evidence="13" type="ORF">SAMN04489758_101234</name>
</gene>
<feature type="binding site" evidence="10">
    <location>
        <begin position="248"/>
        <end position="251"/>
    </location>
    <ligand>
        <name>GTP</name>
        <dbReference type="ChEBI" id="CHEBI:37565"/>
    </ligand>
</feature>
<feature type="binding site" evidence="10">
    <location>
        <begin position="190"/>
        <end position="194"/>
    </location>
    <ligand>
        <name>GTP</name>
        <dbReference type="ChEBI" id="CHEBI:37565"/>
    </ligand>
</feature>
<keyword evidence="3 10" id="KW-0547">Nucleotide-binding</keyword>
<dbReference type="Pfam" id="PF00448">
    <property type="entry name" value="SRP54"/>
    <property type="match status" value="1"/>
</dbReference>
<dbReference type="OrthoDB" id="9804720at2"/>
<accession>A0A1I0BQZ8</accession>
<dbReference type="CDD" id="cd18539">
    <property type="entry name" value="SRP_G"/>
    <property type="match status" value="1"/>
</dbReference>
<feature type="domain" description="SRP54-type proteins GTP-binding" evidence="12">
    <location>
        <begin position="269"/>
        <end position="282"/>
    </location>
</feature>
<dbReference type="EMBL" id="FOIN01000001">
    <property type="protein sequence ID" value="SET09430.1"/>
    <property type="molecule type" value="Genomic_DNA"/>
</dbReference>
<protein>
    <recommendedName>
        <fullName evidence="10">Signal recognition particle protein</fullName>
        <ecNumber evidence="10">3.6.5.4</ecNumber>
    </recommendedName>
    <alternativeName>
        <fullName evidence="10">Fifty-four homolog</fullName>
    </alternativeName>
</protein>
<dbReference type="InterPro" id="IPR004780">
    <property type="entry name" value="SRP"/>
</dbReference>
<name>A0A1I0BQZ8_9FIRM</name>
<comment type="catalytic activity">
    <reaction evidence="9 10">
        <text>GTP + H2O = GDP + phosphate + H(+)</text>
        <dbReference type="Rhea" id="RHEA:19669"/>
        <dbReference type="ChEBI" id="CHEBI:15377"/>
        <dbReference type="ChEBI" id="CHEBI:15378"/>
        <dbReference type="ChEBI" id="CHEBI:37565"/>
        <dbReference type="ChEBI" id="CHEBI:43474"/>
        <dbReference type="ChEBI" id="CHEBI:58189"/>
        <dbReference type="EC" id="3.6.5.4"/>
    </reaction>
</comment>
<comment type="subunit">
    <text evidence="10">Part of the signal recognition particle protein translocation system, which is composed of SRP and FtsY.</text>
</comment>
<dbReference type="InterPro" id="IPR013822">
    <property type="entry name" value="Signal_recog_particl_SRP54_hlx"/>
</dbReference>
<dbReference type="SUPFAM" id="SSF47364">
    <property type="entry name" value="Domain of the SRP/SRP receptor G-proteins"/>
    <property type="match status" value="1"/>
</dbReference>
<proteinExistence type="inferred from homology"/>
<dbReference type="InterPro" id="IPR042101">
    <property type="entry name" value="SRP54_N_sf"/>
</dbReference>
<dbReference type="SMART" id="SM00962">
    <property type="entry name" value="SRP54"/>
    <property type="match status" value="1"/>
</dbReference>
<dbReference type="SMART" id="SM00382">
    <property type="entry name" value="AAA"/>
    <property type="match status" value="1"/>
</dbReference>
<dbReference type="Pfam" id="PF02881">
    <property type="entry name" value="SRP54_N"/>
    <property type="match status" value="1"/>
</dbReference>
<dbReference type="HAMAP" id="MF_00306">
    <property type="entry name" value="SRP54"/>
    <property type="match status" value="1"/>
</dbReference>
<dbReference type="GO" id="GO:0006614">
    <property type="term" value="P:SRP-dependent cotranslational protein targeting to membrane"/>
    <property type="evidence" value="ECO:0007669"/>
    <property type="project" value="InterPro"/>
</dbReference>
<evidence type="ECO:0000256" key="5">
    <source>
        <dbReference type="ARBA" id="ARBA00022884"/>
    </source>
</evidence>
<evidence type="ECO:0000256" key="2">
    <source>
        <dbReference type="ARBA" id="ARBA00022490"/>
    </source>
</evidence>
<keyword evidence="4 10" id="KW-0378">Hydrolase</keyword>